<dbReference type="PANTHER" id="PTHR36578:SF1">
    <property type="entry name" value="APPLE DOMAIN-CONTAINING PROTEIN"/>
    <property type="match status" value="1"/>
</dbReference>
<feature type="chain" id="PRO_5040213478" evidence="1">
    <location>
        <begin position="19"/>
        <end position="362"/>
    </location>
</feature>
<dbReference type="KEGG" id="ffu:CLAFUR5_14215"/>
<protein>
    <submittedName>
        <fullName evidence="2">Uncharacterized protein</fullName>
    </submittedName>
</protein>
<keyword evidence="3" id="KW-1185">Reference proteome</keyword>
<dbReference type="AlphaFoldDB" id="A0A9Q8PMC5"/>
<evidence type="ECO:0000256" key="1">
    <source>
        <dbReference type="SAM" id="SignalP"/>
    </source>
</evidence>
<evidence type="ECO:0000313" key="3">
    <source>
        <dbReference type="Proteomes" id="UP000756132"/>
    </source>
</evidence>
<reference evidence="2" key="2">
    <citation type="journal article" date="2022" name="Microb. Genom.">
        <title>A chromosome-scale genome assembly of the tomato pathogen Cladosporium fulvum reveals a compartmentalized genome architecture and the presence of a dispensable chromosome.</title>
        <authorList>
            <person name="Zaccaron A.Z."/>
            <person name="Chen L.H."/>
            <person name="Samaras A."/>
            <person name="Stergiopoulos I."/>
        </authorList>
    </citation>
    <scope>NUCLEOTIDE SEQUENCE</scope>
    <source>
        <strain evidence="2">Race5_Kim</strain>
    </source>
</reference>
<dbReference type="GeneID" id="71994093"/>
<gene>
    <name evidence="2" type="ORF">CLAFUR5_14215</name>
</gene>
<sequence>MLQSGITALAFMAVAAVAAPASTVGGPPVVYQTAPNAPLVTATTLAAPAATAGSKVKRQAATCYPQPSGISHRSTPDNAAAFRSDSYYANAANAAKTPIGFNSVFTNTGASPNADQYLGYTLMDTYDVQTCANKCNAITGCKSFNVYFERDPSVDPNDASCLNPPSVTNIKCVWWGSTISTQNNVNTGQYRGQFEVAIVGSNGYTGTPTQRGFRIKTGNSGTVMDNRWLAVSPGEGAAVALNPQAYKGQTSTFQFGPNGELLQTYYATGMAGVAPNVQGNWDFLQYRKVGQTGVDYIKCSAGDGGNGSLIVCQSKSGFQYAGVCPNRKQSISGLLHFGLPKKTPSDCHWIGLYIDTDISGLA</sequence>
<name>A0A9Q8PMC5_PASFU</name>
<dbReference type="OrthoDB" id="271448at2759"/>
<dbReference type="PANTHER" id="PTHR36578">
    <property type="entry name" value="CHROMOSOME 15, WHOLE GENOME SHOTGUN SEQUENCE"/>
    <property type="match status" value="1"/>
</dbReference>
<evidence type="ECO:0000313" key="2">
    <source>
        <dbReference type="EMBL" id="UJO25027.1"/>
    </source>
</evidence>
<proteinExistence type="predicted"/>
<dbReference type="RefSeq" id="XP_047769393.1">
    <property type="nucleotide sequence ID" value="XM_047913363.1"/>
</dbReference>
<accession>A0A9Q8PMC5</accession>
<keyword evidence="1" id="KW-0732">Signal</keyword>
<dbReference type="EMBL" id="CP090175">
    <property type="protein sequence ID" value="UJO25027.1"/>
    <property type="molecule type" value="Genomic_DNA"/>
</dbReference>
<feature type="signal peptide" evidence="1">
    <location>
        <begin position="1"/>
        <end position="18"/>
    </location>
</feature>
<dbReference type="Proteomes" id="UP000756132">
    <property type="component" value="Chromosome 13"/>
</dbReference>
<reference evidence="2" key="1">
    <citation type="submission" date="2021-12" db="EMBL/GenBank/DDBJ databases">
        <authorList>
            <person name="Zaccaron A."/>
            <person name="Stergiopoulos I."/>
        </authorList>
    </citation>
    <scope>NUCLEOTIDE SEQUENCE</scope>
    <source>
        <strain evidence="2">Race5_Kim</strain>
    </source>
</reference>
<organism evidence="2 3">
    <name type="scientific">Passalora fulva</name>
    <name type="common">Tomato leaf mold</name>
    <name type="synonym">Cladosporium fulvum</name>
    <dbReference type="NCBI Taxonomy" id="5499"/>
    <lineage>
        <taxon>Eukaryota</taxon>
        <taxon>Fungi</taxon>
        <taxon>Dikarya</taxon>
        <taxon>Ascomycota</taxon>
        <taxon>Pezizomycotina</taxon>
        <taxon>Dothideomycetes</taxon>
        <taxon>Dothideomycetidae</taxon>
        <taxon>Mycosphaerellales</taxon>
        <taxon>Mycosphaerellaceae</taxon>
        <taxon>Fulvia</taxon>
    </lineage>
</organism>